<sequence length="467" mass="53448">MLKKHNQIFFAAMLIVDVLAIILSWFLSYHVRFHSGMFDVPKGVPPFSEYATVLPVIIVIWIMALQMGGLYEPMRSNSRFHEYFRIFRTATISAVLMATAAFFYREFEFSRLMMGIFWGISIIALTFSHTVVRTALRNARKRGFNLRYVLIVGAGELGQTLAGTFARHPESGLKVFGILGDTEDDIGLTYHGYPVIGTIDQVKEKIQEHEIDQIFIALPRDADLRLEKTLALLGDETVDVKLAPDILQFMRLNSGVEDFDGIPIVSLTESPMYGWNLLLKRIFDIVVSLISIVIWAPVMLVVAILIKLESKGPLFYKQERMSLGGGSFVIYKFRSMKDEAESETGAVWAKNNDDRRTGIGEFLRRTSLDELPQLFNVLKGNMSLVGPRPERPVFVKDFKKTVPMYMLRHKMKAGITGWAQVNGWRGDTSLEKRIEFDLYYIENWSLFLDVKILWLTIWKGFINKHAY</sequence>
<feature type="domain" description="Bacterial sugar transferase" evidence="7">
    <location>
        <begin position="280"/>
        <end position="460"/>
    </location>
</feature>
<feature type="transmembrane region" description="Helical" evidence="6">
    <location>
        <begin position="47"/>
        <end position="65"/>
    </location>
</feature>
<dbReference type="InterPro" id="IPR036291">
    <property type="entry name" value="NAD(P)-bd_dom_sf"/>
</dbReference>
<dbReference type="SUPFAM" id="SSF51735">
    <property type="entry name" value="NAD(P)-binding Rossmann-fold domains"/>
    <property type="match status" value="1"/>
</dbReference>
<dbReference type="EMBL" id="UOGC01000002">
    <property type="protein sequence ID" value="VAX15002.1"/>
    <property type="molecule type" value="Genomic_DNA"/>
</dbReference>
<dbReference type="EC" id="2.7.8.6" evidence="8"/>
<evidence type="ECO:0000256" key="6">
    <source>
        <dbReference type="SAM" id="Phobius"/>
    </source>
</evidence>
<keyword evidence="2 8" id="KW-0808">Transferase</keyword>
<accession>A0A3B1BFV8</accession>
<evidence type="ECO:0000313" key="8">
    <source>
        <dbReference type="EMBL" id="VAX15002.1"/>
    </source>
</evidence>
<feature type="transmembrane region" description="Helical" evidence="6">
    <location>
        <begin position="86"/>
        <end position="104"/>
    </location>
</feature>
<keyword evidence="3 6" id="KW-0812">Transmembrane</keyword>
<evidence type="ECO:0000256" key="3">
    <source>
        <dbReference type="ARBA" id="ARBA00022692"/>
    </source>
</evidence>
<dbReference type="AlphaFoldDB" id="A0A3B1BFV8"/>
<dbReference type="InterPro" id="IPR017475">
    <property type="entry name" value="EPS_sugar_tfrase"/>
</dbReference>
<feature type="transmembrane region" description="Helical" evidence="6">
    <location>
        <begin position="282"/>
        <end position="306"/>
    </location>
</feature>
<evidence type="ECO:0000256" key="1">
    <source>
        <dbReference type="ARBA" id="ARBA00004141"/>
    </source>
</evidence>
<dbReference type="Pfam" id="PF13727">
    <property type="entry name" value="CoA_binding_3"/>
    <property type="match status" value="1"/>
</dbReference>
<evidence type="ECO:0000256" key="5">
    <source>
        <dbReference type="ARBA" id="ARBA00023136"/>
    </source>
</evidence>
<keyword evidence="4 6" id="KW-1133">Transmembrane helix</keyword>
<keyword evidence="5 6" id="KW-0472">Membrane</keyword>
<evidence type="ECO:0000256" key="4">
    <source>
        <dbReference type="ARBA" id="ARBA00022989"/>
    </source>
</evidence>
<dbReference type="InterPro" id="IPR017473">
    <property type="entry name" value="Undecaprenyl-P_gluc_Ptfrase"/>
</dbReference>
<comment type="subcellular location">
    <subcellularLocation>
        <location evidence="1">Membrane</location>
        <topology evidence="1">Multi-pass membrane protein</topology>
    </subcellularLocation>
</comment>
<gene>
    <name evidence="8" type="ORF">MNBD_NITROSPINAE01-1634</name>
</gene>
<dbReference type="NCBIfam" id="TIGR03023">
    <property type="entry name" value="WcaJ_sugtrans"/>
    <property type="match status" value="1"/>
</dbReference>
<dbReference type="Pfam" id="PF02397">
    <property type="entry name" value="Bac_transf"/>
    <property type="match status" value="1"/>
</dbReference>
<dbReference type="GO" id="GO:0047360">
    <property type="term" value="F:undecaprenyl-phosphate galactose phosphotransferase activity"/>
    <property type="evidence" value="ECO:0007669"/>
    <property type="project" value="UniProtKB-EC"/>
</dbReference>
<reference evidence="8" key="1">
    <citation type="submission" date="2018-06" db="EMBL/GenBank/DDBJ databases">
        <authorList>
            <person name="Zhirakovskaya E."/>
        </authorList>
    </citation>
    <scope>NUCLEOTIDE SEQUENCE</scope>
</reference>
<dbReference type="PANTHER" id="PTHR30576:SF0">
    <property type="entry name" value="UNDECAPRENYL-PHOSPHATE N-ACETYLGALACTOSAMINYL 1-PHOSPHATE TRANSFERASE-RELATED"/>
    <property type="match status" value="1"/>
</dbReference>
<feature type="transmembrane region" description="Helical" evidence="6">
    <location>
        <begin position="7"/>
        <end position="27"/>
    </location>
</feature>
<evidence type="ECO:0000256" key="2">
    <source>
        <dbReference type="ARBA" id="ARBA00022679"/>
    </source>
</evidence>
<dbReference type="NCBIfam" id="TIGR03025">
    <property type="entry name" value="EPS_sugtrans"/>
    <property type="match status" value="1"/>
</dbReference>
<dbReference type="InterPro" id="IPR003362">
    <property type="entry name" value="Bact_transf"/>
</dbReference>
<protein>
    <submittedName>
        <fullName evidence="8">Undecaprenyl-phosphate galactosephosphotransferase</fullName>
        <ecNumber evidence="8">2.7.8.6</ecNumber>
    </submittedName>
</protein>
<dbReference type="Gene3D" id="3.40.50.720">
    <property type="entry name" value="NAD(P)-binding Rossmann-like Domain"/>
    <property type="match status" value="1"/>
</dbReference>
<name>A0A3B1BFV8_9ZZZZ</name>
<feature type="transmembrane region" description="Helical" evidence="6">
    <location>
        <begin position="116"/>
        <end position="136"/>
    </location>
</feature>
<dbReference type="GO" id="GO:0016020">
    <property type="term" value="C:membrane"/>
    <property type="evidence" value="ECO:0007669"/>
    <property type="project" value="UniProtKB-SubCell"/>
</dbReference>
<dbReference type="PANTHER" id="PTHR30576">
    <property type="entry name" value="COLANIC BIOSYNTHESIS UDP-GLUCOSE LIPID CARRIER TRANSFERASE"/>
    <property type="match status" value="1"/>
</dbReference>
<evidence type="ECO:0000259" key="7">
    <source>
        <dbReference type="Pfam" id="PF02397"/>
    </source>
</evidence>
<organism evidence="8">
    <name type="scientific">hydrothermal vent metagenome</name>
    <dbReference type="NCBI Taxonomy" id="652676"/>
    <lineage>
        <taxon>unclassified sequences</taxon>
        <taxon>metagenomes</taxon>
        <taxon>ecological metagenomes</taxon>
    </lineage>
</organism>
<proteinExistence type="predicted"/>